<dbReference type="RefSeq" id="WP_308732235.1">
    <property type="nucleotide sequence ID" value="NZ_JAJEQN010000040.1"/>
</dbReference>
<protein>
    <submittedName>
        <fullName evidence="3">NAD(P)-dependent oxidoreductase</fullName>
    </submittedName>
</protein>
<dbReference type="AlphaFoldDB" id="A0AAE3E6C9"/>
<dbReference type="Proteomes" id="UP001198200">
    <property type="component" value="Unassembled WGS sequence"/>
</dbReference>
<dbReference type="Pfam" id="PF01370">
    <property type="entry name" value="Epimerase"/>
    <property type="match status" value="1"/>
</dbReference>
<evidence type="ECO:0000313" key="3">
    <source>
        <dbReference type="EMBL" id="MCC2222574.1"/>
    </source>
</evidence>
<dbReference type="InterPro" id="IPR001509">
    <property type="entry name" value="Epimerase_deHydtase"/>
</dbReference>
<gene>
    <name evidence="3" type="ORF">LKD48_13200</name>
</gene>
<feature type="domain" description="NAD-dependent epimerase/dehydratase" evidence="2">
    <location>
        <begin position="3"/>
        <end position="248"/>
    </location>
</feature>
<name>A0AAE3E6C9_9FIRM</name>
<organism evidence="3 4">
    <name type="scientific">Anthropogastromicrobium aceti</name>
    <dbReference type="NCBI Taxonomy" id="2981768"/>
    <lineage>
        <taxon>Bacteria</taxon>
        <taxon>Bacillati</taxon>
        <taxon>Bacillota</taxon>
        <taxon>Clostridia</taxon>
        <taxon>Lachnospirales</taxon>
        <taxon>Lachnospiraceae</taxon>
        <taxon>Anthropogastromicrobium</taxon>
    </lineage>
</organism>
<evidence type="ECO:0000313" key="4">
    <source>
        <dbReference type="Proteomes" id="UP001198200"/>
    </source>
</evidence>
<evidence type="ECO:0000259" key="2">
    <source>
        <dbReference type="Pfam" id="PF01370"/>
    </source>
</evidence>
<sequence>MRVIVTGATSFIGSHAVQALVSQGFEVCALIRPNSAGKKNLEQMIIKKELLEIIECELSGLKELALNAEKLSKIGQKWSHDLGRADYWLHLGWDGSGSDNRKLADIQSMNAVYALDALETAAAAHCKRFLFCGSQAEYGVRNTTMRETDELHPLSEYGKAKAKVGREAIMRAEALGITYIHTRVFSVYGPGDHQWSLVESCMRTFKEGGIMELGACTQLWNYLYIDDAVNVIVTLLTGYAPAGVYNVAGEDTRPLREYIETIRALCGGQGTCQYGKRPPNAEGVTSLDPDITKLKEITGFHQMISFEEGIKKMLM</sequence>
<comment type="caution">
    <text evidence="3">The sequence shown here is derived from an EMBL/GenBank/DDBJ whole genome shotgun (WGS) entry which is preliminary data.</text>
</comment>
<evidence type="ECO:0000256" key="1">
    <source>
        <dbReference type="ARBA" id="ARBA00007637"/>
    </source>
</evidence>
<keyword evidence="4" id="KW-1185">Reference proteome</keyword>
<dbReference type="PANTHER" id="PTHR43000">
    <property type="entry name" value="DTDP-D-GLUCOSE 4,6-DEHYDRATASE-RELATED"/>
    <property type="match status" value="1"/>
</dbReference>
<comment type="similarity">
    <text evidence="1">Belongs to the NAD(P)-dependent epimerase/dehydratase family.</text>
</comment>
<dbReference type="EMBL" id="JAJEQN010000040">
    <property type="protein sequence ID" value="MCC2222574.1"/>
    <property type="molecule type" value="Genomic_DNA"/>
</dbReference>
<reference evidence="3 4" key="1">
    <citation type="submission" date="2021-10" db="EMBL/GenBank/DDBJ databases">
        <title>Anaerobic single-cell dispensing facilitates the cultivation of human gut bacteria.</title>
        <authorList>
            <person name="Afrizal A."/>
        </authorList>
    </citation>
    <scope>NUCLEOTIDE SEQUENCE [LARGE SCALE GENOMIC DNA]</scope>
    <source>
        <strain evidence="3 4">CLA-AA-H224</strain>
    </source>
</reference>
<dbReference type="InterPro" id="IPR036291">
    <property type="entry name" value="NAD(P)-bd_dom_sf"/>
</dbReference>
<dbReference type="Gene3D" id="3.40.50.720">
    <property type="entry name" value="NAD(P)-binding Rossmann-like Domain"/>
    <property type="match status" value="1"/>
</dbReference>
<accession>A0AAE3E6C9</accession>
<proteinExistence type="inferred from homology"/>
<dbReference type="SUPFAM" id="SSF51735">
    <property type="entry name" value="NAD(P)-binding Rossmann-fold domains"/>
    <property type="match status" value="1"/>
</dbReference>